<comment type="caution">
    <text evidence="1">The sequence shown here is derived from an EMBL/GenBank/DDBJ whole genome shotgun (WGS) entry which is preliminary data.</text>
</comment>
<proteinExistence type="predicted"/>
<dbReference type="AlphaFoldDB" id="A0A024G9D7"/>
<evidence type="ECO:0000313" key="1">
    <source>
        <dbReference type="EMBL" id="CCI43289.1"/>
    </source>
</evidence>
<evidence type="ECO:0000313" key="2">
    <source>
        <dbReference type="Proteomes" id="UP000053237"/>
    </source>
</evidence>
<dbReference type="EMBL" id="CAIX01000046">
    <property type="protein sequence ID" value="CCI43289.1"/>
    <property type="molecule type" value="Genomic_DNA"/>
</dbReference>
<accession>A0A024G9D7</accession>
<organism evidence="1 2">
    <name type="scientific">Albugo candida</name>
    <dbReference type="NCBI Taxonomy" id="65357"/>
    <lineage>
        <taxon>Eukaryota</taxon>
        <taxon>Sar</taxon>
        <taxon>Stramenopiles</taxon>
        <taxon>Oomycota</taxon>
        <taxon>Peronosporomycetes</taxon>
        <taxon>Albuginales</taxon>
        <taxon>Albuginaceae</taxon>
        <taxon>Albugo</taxon>
    </lineage>
</organism>
<gene>
    <name evidence="1" type="ORF">BN9_040730</name>
</gene>
<dbReference type="OrthoDB" id="2535391at2759"/>
<keyword evidence="2" id="KW-1185">Reference proteome</keyword>
<dbReference type="InParanoid" id="A0A024G9D7"/>
<name>A0A024G9D7_9STRA</name>
<sequence length="135" mass="15820">MEDPARVNDISCNVRKMQARKALLTDDMDDTDTSFPISAERIRPQLRCNACWERILSSTHSAQTCYRTYCSHLFCDSLSSLSLKRYEIQRFEIDMQVIWEEMMADPTACFRKWITSCAVKWSSKVFIRIFSAIAW</sequence>
<protein>
    <submittedName>
        <fullName evidence="1">Uncharacterized protein</fullName>
    </submittedName>
</protein>
<reference evidence="1 2" key="1">
    <citation type="submission" date="2012-05" db="EMBL/GenBank/DDBJ databases">
        <title>Recombination and specialization in a pathogen metapopulation.</title>
        <authorList>
            <person name="Gardiner A."/>
            <person name="Kemen E."/>
            <person name="Schultz-Larsen T."/>
            <person name="MacLean D."/>
            <person name="Van Oosterhout C."/>
            <person name="Jones J.D.G."/>
        </authorList>
    </citation>
    <scope>NUCLEOTIDE SEQUENCE [LARGE SCALE GENOMIC DNA]</scope>
    <source>
        <strain evidence="1 2">Ac Nc2</strain>
    </source>
</reference>
<dbReference type="Proteomes" id="UP000053237">
    <property type="component" value="Unassembled WGS sequence"/>
</dbReference>